<evidence type="ECO:0000256" key="1">
    <source>
        <dbReference type="ARBA" id="ARBA00034127"/>
    </source>
</evidence>
<dbReference type="EMBL" id="JAEUBD010000095">
    <property type="protein sequence ID" value="KAH3677988.1"/>
    <property type="molecule type" value="Genomic_DNA"/>
</dbReference>
<evidence type="ECO:0000313" key="3">
    <source>
        <dbReference type="Proteomes" id="UP000788993"/>
    </source>
</evidence>
<keyword evidence="3" id="KW-1185">Reference proteome</keyword>
<dbReference type="InterPro" id="IPR021346">
    <property type="entry name" value="Tma16"/>
</dbReference>
<dbReference type="Gene3D" id="1.20.1440.170">
    <property type="entry name" value="Translation machinery-associated protein 16-like"/>
    <property type="match status" value="1"/>
</dbReference>
<dbReference type="PANTHER" id="PTHR13349">
    <property type="entry name" value="TRANSLATION MACHINERY-ASSOCIATED PROTEIN 16"/>
    <property type="match status" value="1"/>
</dbReference>
<sequence length="167" mass="19607">MPKSLASVNKKLKNAKLLHPKGRRAKLLSRATLREENLAKRKLAQQEKKSNELQIVTYFQQIITENEEYSSKTQFSLEELQKFIEEFISRDDEELEELRAQRRPGRPASKRQDLLEIRRKQEVHVYETGWSVPDLRDPKTVKLLRNWNGDRGSLTALMFNVVKKSAM</sequence>
<reference evidence="2" key="2">
    <citation type="submission" date="2021-01" db="EMBL/GenBank/DDBJ databases">
        <authorList>
            <person name="Schikora-Tamarit M.A."/>
        </authorList>
    </citation>
    <scope>NUCLEOTIDE SEQUENCE</scope>
    <source>
        <strain evidence="2">NCAIM Y.01608</strain>
    </source>
</reference>
<dbReference type="InterPro" id="IPR038356">
    <property type="entry name" value="Tma16_sf"/>
</dbReference>
<dbReference type="Pfam" id="PF11176">
    <property type="entry name" value="Tma16"/>
    <property type="match status" value="1"/>
</dbReference>
<proteinExistence type="inferred from homology"/>
<organism evidence="2 3">
    <name type="scientific">Ogataea polymorpha</name>
    <dbReference type="NCBI Taxonomy" id="460523"/>
    <lineage>
        <taxon>Eukaryota</taxon>
        <taxon>Fungi</taxon>
        <taxon>Dikarya</taxon>
        <taxon>Ascomycota</taxon>
        <taxon>Saccharomycotina</taxon>
        <taxon>Pichiomycetes</taxon>
        <taxon>Pichiales</taxon>
        <taxon>Pichiaceae</taxon>
        <taxon>Ogataea</taxon>
    </lineage>
</organism>
<gene>
    <name evidence="2" type="ORF">OGATHE_000643</name>
</gene>
<reference evidence="2" key="1">
    <citation type="journal article" date="2021" name="Open Biol.">
        <title>Shared evolutionary footprints suggest mitochondrial oxidative damage underlies multiple complex I losses in fungi.</title>
        <authorList>
            <person name="Schikora-Tamarit M.A."/>
            <person name="Marcet-Houben M."/>
            <person name="Nosek J."/>
            <person name="Gabaldon T."/>
        </authorList>
    </citation>
    <scope>NUCLEOTIDE SEQUENCE</scope>
    <source>
        <strain evidence="2">NCAIM Y.01608</strain>
    </source>
</reference>
<accession>A0A1B7SMY1</accession>
<dbReference type="Proteomes" id="UP000788993">
    <property type="component" value="Unassembled WGS sequence"/>
</dbReference>
<evidence type="ECO:0000313" key="2">
    <source>
        <dbReference type="EMBL" id="KAH3677988.1"/>
    </source>
</evidence>
<dbReference type="PANTHER" id="PTHR13349:SF2">
    <property type="entry name" value="TRANSLATION MACHINERY-ASSOCIATED PROTEIN 16"/>
    <property type="match status" value="1"/>
</dbReference>
<protein>
    <submittedName>
        <fullName evidence="2">Uncharacterized protein</fullName>
    </submittedName>
</protein>
<dbReference type="GO" id="GO:0005634">
    <property type="term" value="C:nucleus"/>
    <property type="evidence" value="ECO:0007669"/>
    <property type="project" value="TreeGrafter"/>
</dbReference>
<comment type="similarity">
    <text evidence="1">Belongs to the TMA16 family.</text>
</comment>
<name>A0A1B7SMY1_9ASCO</name>
<dbReference type="RefSeq" id="XP_018212663.1">
    <property type="nucleotide sequence ID" value="XM_018353309.1"/>
</dbReference>
<comment type="caution">
    <text evidence="2">The sequence shown here is derived from an EMBL/GenBank/DDBJ whole genome shotgun (WGS) entry which is preliminary data.</text>
</comment>
<dbReference type="AlphaFoldDB" id="A0A1B7SMY1"/>